<feature type="compositionally biased region" description="Basic and acidic residues" evidence="1">
    <location>
        <begin position="857"/>
        <end position="883"/>
    </location>
</feature>
<feature type="region of interest" description="Disordered" evidence="1">
    <location>
        <begin position="1144"/>
        <end position="1167"/>
    </location>
</feature>
<protein>
    <submittedName>
        <fullName evidence="2">Uncharacterized protein</fullName>
    </submittedName>
</protein>
<feature type="region of interest" description="Disordered" evidence="1">
    <location>
        <begin position="1"/>
        <end position="45"/>
    </location>
</feature>
<feature type="compositionally biased region" description="Polar residues" evidence="1">
    <location>
        <begin position="692"/>
        <end position="718"/>
    </location>
</feature>
<evidence type="ECO:0000313" key="2">
    <source>
        <dbReference type="EMBL" id="EKM58081.1"/>
    </source>
</evidence>
<reference evidence="2 3" key="1">
    <citation type="journal article" date="2012" name="BMC Genomics">
        <title>Comparative genomics of the white-rot fungi, Phanerochaete carnosa and P. chrysosporium, to elucidate the genetic basis of the distinct wood types they colonize.</title>
        <authorList>
            <person name="Suzuki H."/>
            <person name="MacDonald J."/>
            <person name="Syed K."/>
            <person name="Salamov A."/>
            <person name="Hori C."/>
            <person name="Aerts A."/>
            <person name="Henrissat B."/>
            <person name="Wiebenga A."/>
            <person name="vanKuyk P.A."/>
            <person name="Barry K."/>
            <person name="Lindquist E."/>
            <person name="LaButti K."/>
            <person name="Lapidus A."/>
            <person name="Lucas S."/>
            <person name="Coutinho P."/>
            <person name="Gong Y."/>
            <person name="Samejima M."/>
            <person name="Mahadevan R."/>
            <person name="Abou-Zaid M."/>
            <person name="de Vries R.P."/>
            <person name="Igarashi K."/>
            <person name="Yadav J.S."/>
            <person name="Grigoriev I.V."/>
            <person name="Master E.R."/>
        </authorList>
    </citation>
    <scope>NUCLEOTIDE SEQUENCE [LARGE SCALE GENOMIC DNA]</scope>
    <source>
        <strain evidence="2 3">HHB-10118-sp</strain>
    </source>
</reference>
<feature type="compositionally biased region" description="Basic and acidic residues" evidence="1">
    <location>
        <begin position="1079"/>
        <end position="1088"/>
    </location>
</feature>
<feature type="region of interest" description="Disordered" evidence="1">
    <location>
        <begin position="1104"/>
        <end position="1123"/>
    </location>
</feature>
<dbReference type="Proteomes" id="UP000008370">
    <property type="component" value="Unassembled WGS sequence"/>
</dbReference>
<keyword evidence="3" id="KW-1185">Reference proteome</keyword>
<accession>K5V5W1</accession>
<dbReference type="EMBL" id="JH930470">
    <property type="protein sequence ID" value="EKM58081.1"/>
    <property type="molecule type" value="Genomic_DNA"/>
</dbReference>
<dbReference type="GeneID" id="18912559"/>
<feature type="region of interest" description="Disordered" evidence="1">
    <location>
        <begin position="228"/>
        <end position="286"/>
    </location>
</feature>
<feature type="compositionally biased region" description="Polar residues" evidence="1">
    <location>
        <begin position="633"/>
        <end position="642"/>
    </location>
</feature>
<feature type="compositionally biased region" description="Basic residues" evidence="1">
    <location>
        <begin position="1149"/>
        <end position="1160"/>
    </location>
</feature>
<organism evidence="2 3">
    <name type="scientific">Phanerochaete carnosa (strain HHB-10118-sp)</name>
    <name type="common">White-rot fungus</name>
    <name type="synonym">Peniophora carnosa</name>
    <dbReference type="NCBI Taxonomy" id="650164"/>
    <lineage>
        <taxon>Eukaryota</taxon>
        <taxon>Fungi</taxon>
        <taxon>Dikarya</taxon>
        <taxon>Basidiomycota</taxon>
        <taxon>Agaricomycotina</taxon>
        <taxon>Agaricomycetes</taxon>
        <taxon>Polyporales</taxon>
        <taxon>Phanerochaetaceae</taxon>
        <taxon>Phanerochaete</taxon>
    </lineage>
</organism>
<dbReference type="InParanoid" id="K5V5W1"/>
<dbReference type="KEGG" id="pco:PHACADRAFT_206921"/>
<proteinExistence type="predicted"/>
<feature type="region of interest" description="Disordered" evidence="1">
    <location>
        <begin position="382"/>
        <end position="1020"/>
    </location>
</feature>
<feature type="region of interest" description="Disordered" evidence="1">
    <location>
        <begin position="136"/>
        <end position="166"/>
    </location>
</feature>
<feature type="compositionally biased region" description="Basic and acidic residues" evidence="1">
    <location>
        <begin position="395"/>
        <end position="408"/>
    </location>
</feature>
<feature type="compositionally biased region" description="Polar residues" evidence="1">
    <location>
        <begin position="491"/>
        <end position="504"/>
    </location>
</feature>
<dbReference type="AlphaFoldDB" id="K5V5W1"/>
<name>K5V5W1_PHACS</name>
<feature type="region of interest" description="Disordered" evidence="1">
    <location>
        <begin position="1058"/>
        <end position="1088"/>
    </location>
</feature>
<gene>
    <name evidence="2" type="ORF">PHACADRAFT_206921</name>
</gene>
<feature type="compositionally biased region" description="Basic and acidic residues" evidence="1">
    <location>
        <begin position="890"/>
        <end position="900"/>
    </location>
</feature>
<evidence type="ECO:0000256" key="1">
    <source>
        <dbReference type="SAM" id="MobiDB-lite"/>
    </source>
</evidence>
<feature type="compositionally biased region" description="Polar residues" evidence="1">
    <location>
        <begin position="415"/>
        <end position="445"/>
    </location>
</feature>
<feature type="compositionally biased region" description="Low complexity" evidence="1">
    <location>
        <begin position="1107"/>
        <end position="1118"/>
    </location>
</feature>
<dbReference type="OrthoDB" id="10683544at2759"/>
<feature type="region of interest" description="Disordered" evidence="1">
    <location>
        <begin position="291"/>
        <end position="310"/>
    </location>
</feature>
<dbReference type="HOGENOM" id="CLU_272992_0_0_1"/>
<dbReference type="RefSeq" id="XP_007393407.1">
    <property type="nucleotide sequence ID" value="XM_007393345.1"/>
</dbReference>
<sequence length="1181" mass="125647">MPQAISPRHPSGSVFPFSNPGRQADRKPKAPTSRTQTNPRNWDPKRVAKYYAKHGPPATSPLLAQIVLDNKIDGHTLCDIPEDLLSRVVEDEQLAEDLRSTAHDFRERAGVPVSPTSRLPRVQDIAQSLARLTELPVPSLTRSPDPVEEHPPSPATPPPWDWSDEEEDPAQHYIGFDGVHNFLHFGSPSTAPQLFQPLLTVSPEATYELSALDVPDLHRAAEFASAEVEEVAETDVDAVGGGDHPDLTPTRGDLPSRQDAPPSATEERRDVETPVEAPVVPQERPKLRLNSLSSIPSRPDSCPPGVRLSTYLPPREPPIVRKIYMEEAVQAAPEEEVRVVYTSTAIQTRSFAEACVQAEPEVQSDGPAELTLLEGAMTAVTAHETNTSEPDAESPEDKLQEHGSKGSEDLVVSHPLSSSEPTSQSQDGSSNASKDQTFTNDTVQKVSEVESGRAEQAAKGAEGKGQDVVGTPEQGSSNARQASAEEPENAELSTSDGVQNSLNAPSLLRESSLPLAQPSPITPGMQSELRAGVMEPDTRKYRLAGFASGTVGGRRDSSWASGQSPSPLPAISEAKPAVQAASGGSTPKPNAWGRGRPAGLRAPAPVRTFSSPADIELRSVPNAQPPAQKAKRTQSQDYTNKPSVIPDDKRAAGLMSQKESKGGSVSSGGVKGASSENTKDKKKLTISAATAHDQSLVTPDVASEQSATASDPSLTPNAHSDVRTAAGTQKPLPPPPSQQDKAPESAGATNEPPAESTEGKTDTPQPVSAPADEGAGALSQEDKTGDHEEVDQPSFDEHEKPEESIPQSTGSGTDGHEEPTPPVGQGSVDAKNASTASSAEDAGARGEEVNGASGANEHQDESSQSHHEESEGSREHQGPKENAEQSVARGDFDVGRDLHPTEPVVSTKDSIDENVFGENAWVPLSSDAPEDEGKGQSLDADGDTGGATGDQATTHAQPATDLPVGSATPGNRPPEGEVDGFSMVERHEVSPPTAHPGAPTRPMRDTQRHGSPRGWEDISIDEFASARSSLDVDLEKGIIAQPQPTQAMPRPDVADRLRITLSPRRQDSPATSRTPTLREPPKEETKSFSWLDRGKHFFSELVENVASPTTPMSEPETPGGREDIDLEGVFIELTDAEVAALPKPEKDKYKKKLRKRKKAQEKKAESEKIDALLATSARGKA</sequence>
<evidence type="ECO:0000313" key="3">
    <source>
        <dbReference type="Proteomes" id="UP000008370"/>
    </source>
</evidence>